<dbReference type="AlphaFoldDB" id="A0A6C0CAA9"/>
<evidence type="ECO:0000313" key="1">
    <source>
        <dbReference type="EMBL" id="QHT00444.1"/>
    </source>
</evidence>
<proteinExistence type="predicted"/>
<protein>
    <submittedName>
        <fullName evidence="1">Uncharacterized protein</fullName>
    </submittedName>
</protein>
<dbReference type="EMBL" id="MN739355">
    <property type="protein sequence ID" value="QHT00444.1"/>
    <property type="molecule type" value="Genomic_DNA"/>
</dbReference>
<reference evidence="1" key="1">
    <citation type="journal article" date="2020" name="Nature">
        <title>Giant virus diversity and host interactions through global metagenomics.</title>
        <authorList>
            <person name="Schulz F."/>
            <person name="Roux S."/>
            <person name="Paez-Espino D."/>
            <person name="Jungbluth S."/>
            <person name="Walsh D.A."/>
            <person name="Denef V.J."/>
            <person name="McMahon K.D."/>
            <person name="Konstantinidis K.T."/>
            <person name="Eloe-Fadrosh E.A."/>
            <person name="Kyrpides N.C."/>
            <person name="Woyke T."/>
        </authorList>
    </citation>
    <scope>NUCLEOTIDE SEQUENCE</scope>
    <source>
        <strain evidence="1">GVMAG-M-3300020192-26</strain>
    </source>
</reference>
<organism evidence="1">
    <name type="scientific">viral metagenome</name>
    <dbReference type="NCBI Taxonomy" id="1070528"/>
    <lineage>
        <taxon>unclassified sequences</taxon>
        <taxon>metagenomes</taxon>
        <taxon>organismal metagenomes</taxon>
    </lineage>
</organism>
<accession>A0A6C0CAA9</accession>
<name>A0A6C0CAA9_9ZZZZ</name>
<sequence length="471" mass="47793">MSEYFYSITTSFPNSFNPATDSGELSLQIANDQSITTFLLSIGPDPNNSDLIIITFATPLSPSEETALDDLVANFVPPLQGNYVIIESTLADDQALQLLSSNTYGGILMQSGFGGIEVITTNSFAVTAAAASGIVTSLGNVTLEATAALVNIDGGAGVNVGSGSFATPVNIGTGSQQHVVTIGNNVSASAVAIAAGSGGVSANSNATISLNATGAASNLSVNTNADAQDLTLAVIGATNSSIILSSQGTGTDAISLISNGGITLFSQSANNYPINIVSNTAIANAINLDCSSTGGIIMAAGPFGININAYNGGTVGVGNFNGGDIYFSTAAAARNIFFGTDSAATVFYQRFGKGQLGYQPAPTDLATASSPLTMAELSTRLLFGTPSSTVTVTLPTPVLFVTYFPSVIIGDSLDFSVVNQSATPGDIYTLDAGSQATVGNVSVAPGVSAQFRIRMTNITFPTQAYTLYRIA</sequence>